<feature type="domain" description="Cyanophage baseplate Pam3 plug gp18" evidence="1">
    <location>
        <begin position="13"/>
        <end position="110"/>
    </location>
</feature>
<name>A0A828Y318_9LEPT</name>
<evidence type="ECO:0000313" key="3">
    <source>
        <dbReference type="Proteomes" id="UP000006339"/>
    </source>
</evidence>
<dbReference type="Proteomes" id="UP000006339">
    <property type="component" value="Unassembled WGS sequence"/>
</dbReference>
<dbReference type="AlphaFoldDB" id="A0A828Y318"/>
<dbReference type="RefSeq" id="WP_004770548.1">
    <property type="nucleotide sequence ID" value="NZ_AKWH02000041.1"/>
</dbReference>
<evidence type="ECO:0000313" key="2">
    <source>
        <dbReference type="EMBL" id="EKO51276.1"/>
    </source>
</evidence>
<gene>
    <name evidence="2" type="ORF">LEP1GSC131_2018</name>
</gene>
<protein>
    <recommendedName>
        <fullName evidence="1">Cyanophage baseplate Pam3 plug gp18 domain-containing protein</fullName>
    </recommendedName>
</protein>
<organism evidence="2 3">
    <name type="scientific">Leptospira kirschneri str. 200802841</name>
    <dbReference type="NCBI Taxonomy" id="1193047"/>
    <lineage>
        <taxon>Bacteria</taxon>
        <taxon>Pseudomonadati</taxon>
        <taxon>Spirochaetota</taxon>
        <taxon>Spirochaetia</taxon>
        <taxon>Leptospirales</taxon>
        <taxon>Leptospiraceae</taxon>
        <taxon>Leptospira</taxon>
    </lineage>
</organism>
<keyword evidence="3" id="KW-1185">Reference proteome</keyword>
<reference evidence="2" key="1">
    <citation type="submission" date="2012-10" db="EMBL/GenBank/DDBJ databases">
        <authorList>
            <person name="Harkins D.M."/>
            <person name="Durkin A.S."/>
            <person name="Brinkac L.M."/>
            <person name="Selengut J.D."/>
            <person name="Sanka R."/>
            <person name="DePew J."/>
            <person name="Purushe J."/>
            <person name="Picardeau M."/>
            <person name="Werts C."/>
            <person name="Goarant C."/>
            <person name="Vinetz J.M."/>
            <person name="Sutton G.G."/>
            <person name="Nelson W.C."/>
            <person name="Fouts D.E."/>
        </authorList>
    </citation>
    <scope>NUCLEOTIDE SEQUENCE [LARGE SCALE GENOMIC DNA]</scope>
    <source>
        <strain evidence="2">200802841</strain>
    </source>
</reference>
<proteinExistence type="predicted"/>
<dbReference type="Pfam" id="PF22479">
    <property type="entry name" value="Pam3_gp18"/>
    <property type="match status" value="1"/>
</dbReference>
<comment type="caution">
    <text evidence="2">The sequence shown here is derived from an EMBL/GenBank/DDBJ whole genome shotgun (WGS) entry which is preliminary data.</text>
</comment>
<dbReference type="EMBL" id="AKWH02000041">
    <property type="protein sequence ID" value="EKO51276.1"/>
    <property type="molecule type" value="Genomic_DNA"/>
</dbReference>
<sequence length="113" mass="13220">MPTFRYLQFKPNSFPIRNQYEIEGKDYEFEFNYNSVGDFITVLVRDSEGKILFSTKLVYGVPLNHFVVDGFPNNVKLIPLDLDDLYRDEFVEIPVNRDTLGSTVQIYIIEKTV</sequence>
<evidence type="ECO:0000259" key="1">
    <source>
        <dbReference type="Pfam" id="PF22479"/>
    </source>
</evidence>
<accession>A0A828Y318</accession>
<dbReference type="InterPro" id="IPR054252">
    <property type="entry name" value="Pam3_gp18"/>
</dbReference>